<evidence type="ECO:0000256" key="1">
    <source>
        <dbReference type="SAM" id="Phobius"/>
    </source>
</evidence>
<keyword evidence="1" id="KW-1133">Transmembrane helix</keyword>
<organism evidence="2">
    <name type="scientific">uncultured Chloroflexia bacterium</name>
    <dbReference type="NCBI Taxonomy" id="1672391"/>
    <lineage>
        <taxon>Bacteria</taxon>
        <taxon>Bacillati</taxon>
        <taxon>Chloroflexota</taxon>
        <taxon>Chloroflexia</taxon>
        <taxon>environmental samples</taxon>
    </lineage>
</organism>
<feature type="transmembrane region" description="Helical" evidence="1">
    <location>
        <begin position="6"/>
        <end position="25"/>
    </location>
</feature>
<accession>A0A6J4HGE3</accession>
<keyword evidence="1" id="KW-0472">Membrane</keyword>
<evidence type="ECO:0000313" key="2">
    <source>
        <dbReference type="EMBL" id="CAA9222486.1"/>
    </source>
</evidence>
<sequence length="26" mass="2464">EADGLTRTVVIGASAFAAFLLAGGVG</sequence>
<dbReference type="AlphaFoldDB" id="A0A6J4HGE3"/>
<dbReference type="EMBL" id="CADCTR010000168">
    <property type="protein sequence ID" value="CAA9222486.1"/>
    <property type="molecule type" value="Genomic_DNA"/>
</dbReference>
<name>A0A6J4HGE3_9CHLR</name>
<protein>
    <submittedName>
        <fullName evidence="2">Uncharacterized protein</fullName>
    </submittedName>
</protein>
<proteinExistence type="predicted"/>
<gene>
    <name evidence="2" type="ORF">AVDCRST_MAG93-505</name>
</gene>
<feature type="non-terminal residue" evidence="2">
    <location>
        <position position="1"/>
    </location>
</feature>
<reference evidence="2" key="1">
    <citation type="submission" date="2020-02" db="EMBL/GenBank/DDBJ databases">
        <authorList>
            <person name="Meier V. D."/>
        </authorList>
    </citation>
    <scope>NUCLEOTIDE SEQUENCE</scope>
    <source>
        <strain evidence="2">AVDCRST_MAG93</strain>
    </source>
</reference>
<keyword evidence="1" id="KW-0812">Transmembrane</keyword>